<dbReference type="SUPFAM" id="SSF158472">
    <property type="entry name" value="HAMP domain-like"/>
    <property type="match status" value="1"/>
</dbReference>
<evidence type="ECO:0000256" key="13">
    <source>
        <dbReference type="ARBA" id="ARBA00023136"/>
    </source>
</evidence>
<proteinExistence type="predicted"/>
<dbReference type="InterPro" id="IPR016380">
    <property type="entry name" value="Sig_transdc_His_kin_NarX/NarQ"/>
</dbReference>
<comment type="catalytic activity">
    <reaction evidence="1 14">
        <text>ATP + protein L-histidine = ADP + protein N-phospho-L-histidine.</text>
        <dbReference type="EC" id="2.7.13.3"/>
    </reaction>
</comment>
<dbReference type="InterPro" id="IPR029095">
    <property type="entry name" value="NarX-like_N"/>
</dbReference>
<evidence type="ECO:0000256" key="5">
    <source>
        <dbReference type="ARBA" id="ARBA00022553"/>
    </source>
</evidence>
<dbReference type="PROSITE" id="PS50885">
    <property type="entry name" value="HAMP"/>
    <property type="match status" value="1"/>
</dbReference>
<dbReference type="CDD" id="cd16917">
    <property type="entry name" value="HATPase_UhpB-NarQ-NarX-like"/>
    <property type="match status" value="1"/>
</dbReference>
<organism evidence="18 19">
    <name type="scientific">Alishewanella longhuensis</name>
    <dbReference type="NCBI Taxonomy" id="1091037"/>
    <lineage>
        <taxon>Bacteria</taxon>
        <taxon>Pseudomonadati</taxon>
        <taxon>Pseudomonadota</taxon>
        <taxon>Gammaproteobacteria</taxon>
        <taxon>Alteromonadales</taxon>
        <taxon>Alteromonadaceae</taxon>
        <taxon>Alishewanella</taxon>
    </lineage>
</organism>
<dbReference type="InterPro" id="IPR011712">
    <property type="entry name" value="Sig_transdc_His_kin_sub3_dim/P"/>
</dbReference>
<dbReference type="Gene3D" id="3.30.565.10">
    <property type="entry name" value="Histidine kinase-like ATPase, C-terminal domain"/>
    <property type="match status" value="1"/>
</dbReference>
<dbReference type="Gene3D" id="1.10.8.500">
    <property type="entry name" value="HAMP domain in histidine kinase"/>
    <property type="match status" value="1"/>
</dbReference>
<keyword evidence="8 14" id="KW-0547">Nucleotide-binding</keyword>
<dbReference type="SMART" id="SM00304">
    <property type="entry name" value="HAMP"/>
    <property type="match status" value="1"/>
</dbReference>
<dbReference type="InterPro" id="IPR050482">
    <property type="entry name" value="Sensor_HK_TwoCompSys"/>
</dbReference>
<keyword evidence="4 14" id="KW-0997">Cell inner membrane</keyword>
<reference evidence="19" key="1">
    <citation type="journal article" date="2019" name="Int. J. Syst. Evol. Microbiol.">
        <title>The Global Catalogue of Microorganisms (GCM) 10K type strain sequencing project: providing services to taxonomists for standard genome sequencing and annotation.</title>
        <authorList>
            <consortium name="The Broad Institute Genomics Platform"/>
            <consortium name="The Broad Institute Genome Sequencing Center for Infectious Disease"/>
            <person name="Wu L."/>
            <person name="Ma J."/>
        </authorList>
    </citation>
    <scope>NUCLEOTIDE SEQUENCE [LARGE SCALE GENOMIC DNA]</scope>
    <source>
        <strain evidence="19">CGMCC 1.7003</strain>
    </source>
</reference>
<dbReference type="InterPro" id="IPR036890">
    <property type="entry name" value="HATPase_C_sf"/>
</dbReference>
<evidence type="ECO:0000256" key="9">
    <source>
        <dbReference type="ARBA" id="ARBA00022777"/>
    </source>
</evidence>
<dbReference type="Pfam" id="PF00672">
    <property type="entry name" value="HAMP"/>
    <property type="match status" value="1"/>
</dbReference>
<dbReference type="PANTHER" id="PTHR24421">
    <property type="entry name" value="NITRATE/NITRITE SENSOR PROTEIN NARX-RELATED"/>
    <property type="match status" value="1"/>
</dbReference>
<dbReference type="InterPro" id="IPR042295">
    <property type="entry name" value="NarX-like_N_sf"/>
</dbReference>
<evidence type="ECO:0000313" key="18">
    <source>
        <dbReference type="EMBL" id="GHG77594.1"/>
    </source>
</evidence>
<keyword evidence="12 14" id="KW-0902">Two-component regulatory system</keyword>
<evidence type="ECO:0000259" key="17">
    <source>
        <dbReference type="PROSITE" id="PS50885"/>
    </source>
</evidence>
<dbReference type="PIRSF" id="PIRSF003167">
    <property type="entry name" value="STHK_NarX/NarQ"/>
    <property type="match status" value="1"/>
</dbReference>
<dbReference type="EMBL" id="BNAO01000012">
    <property type="protein sequence ID" value="GHG77594.1"/>
    <property type="molecule type" value="Genomic_DNA"/>
</dbReference>
<feature type="domain" description="Histidine kinase" evidence="16">
    <location>
        <begin position="392"/>
        <end position="588"/>
    </location>
</feature>
<evidence type="ECO:0000256" key="8">
    <source>
        <dbReference type="ARBA" id="ARBA00022741"/>
    </source>
</evidence>
<gene>
    <name evidence="18" type="primary">narX</name>
    <name evidence="18" type="ORF">GCM10010919_33310</name>
</gene>
<dbReference type="InterPro" id="IPR005467">
    <property type="entry name" value="His_kinase_dom"/>
</dbReference>
<dbReference type="SUPFAM" id="SSF55874">
    <property type="entry name" value="ATPase domain of HSP90 chaperone/DNA topoisomerase II/histidine kinase"/>
    <property type="match status" value="1"/>
</dbReference>
<dbReference type="PANTHER" id="PTHR24421:SF10">
    <property type="entry name" value="NITRATE_NITRITE SENSOR PROTEIN NARQ"/>
    <property type="match status" value="1"/>
</dbReference>
<feature type="transmembrane region" description="Helical" evidence="15">
    <location>
        <begin position="152"/>
        <end position="171"/>
    </location>
</feature>
<keyword evidence="11 15" id="KW-1133">Transmembrane helix</keyword>
<dbReference type="Gene3D" id="1.20.5.1930">
    <property type="match status" value="1"/>
</dbReference>
<dbReference type="Pfam" id="PF07730">
    <property type="entry name" value="HisKA_3"/>
    <property type="match status" value="1"/>
</dbReference>
<evidence type="ECO:0000256" key="7">
    <source>
        <dbReference type="ARBA" id="ARBA00022692"/>
    </source>
</evidence>
<dbReference type="PROSITE" id="PS50109">
    <property type="entry name" value="HIS_KIN"/>
    <property type="match status" value="1"/>
</dbReference>
<protein>
    <recommendedName>
        <fullName evidence="14">Sensor protein</fullName>
        <ecNumber evidence="14">2.7.13.3</ecNumber>
    </recommendedName>
</protein>
<dbReference type="Proteomes" id="UP000659697">
    <property type="component" value="Unassembled WGS sequence"/>
</dbReference>
<keyword evidence="7 15" id="KW-0812">Transmembrane</keyword>
<keyword evidence="5" id="KW-0597">Phosphoprotein</keyword>
<sequence>MRQFSIVTRINIALACIVTLAIGTMLASYWLSDKSGHDALAVNIAGSLRMQSYRMAWLTQQQDIAALQRAHTQFDTSWQHPVFNRFLQDEHIIQQFSAARQHWLQIAPSFQQQPVDVLLLEQQLQQQIALLEQLVFYIQQDAEQKVSSFRTLQLVALLATVLLSAIVIYWLKVMVQQPLEELTRGAKQVAMGDFTQRLTIENKDELGTLAYSFNKMSDSIAYMYGNLEKRVEQQTEALQHSNTTLRFLYNTAQRISEHAPEYVDFNLIIAELKTVVKVDNLELCLFTEEGDKPYMQVQPGDGSTDPCLQDRCGDCLTEPLAEGCNNSNYNYILHRERKKYGVLVARTADGQVLERWQQQLLTAVADQLALALSLKSEEQQVRRLALMQERTVIARELHDSLAQALSYLKIQVTRLNKATLKDDKATIADVSAELKQGLDSAYRQLRELLTTFRLKVDGNGLFSALQASVKQLSEQSGMQITLDYQLINIPLAPHEEIHLLQIIREASQNAVHHSAGTEILISLQLQDAAIIALAIEDNGVGIPQAAEKLNHYGLAIMQERSKHLGGRISIKRRLEGGTGVYFSFTPECLLQQQMA</sequence>
<dbReference type="GO" id="GO:0016301">
    <property type="term" value="F:kinase activity"/>
    <property type="evidence" value="ECO:0007669"/>
    <property type="project" value="UniProtKB-KW"/>
</dbReference>
<dbReference type="Pfam" id="PF13675">
    <property type="entry name" value="PilJ"/>
    <property type="match status" value="1"/>
</dbReference>
<evidence type="ECO:0000256" key="4">
    <source>
        <dbReference type="ARBA" id="ARBA00022519"/>
    </source>
</evidence>
<evidence type="ECO:0000313" key="19">
    <source>
        <dbReference type="Proteomes" id="UP000659697"/>
    </source>
</evidence>
<evidence type="ECO:0000256" key="3">
    <source>
        <dbReference type="ARBA" id="ARBA00022475"/>
    </source>
</evidence>
<dbReference type="Pfam" id="PF02518">
    <property type="entry name" value="HATPase_c"/>
    <property type="match status" value="1"/>
</dbReference>
<keyword evidence="13 14" id="KW-0472">Membrane</keyword>
<name>A0ABQ3L6I7_9ALTE</name>
<dbReference type="SMART" id="SM00387">
    <property type="entry name" value="HATPase_c"/>
    <property type="match status" value="1"/>
</dbReference>
<accession>A0ABQ3L6I7</accession>
<evidence type="ECO:0000256" key="6">
    <source>
        <dbReference type="ARBA" id="ARBA00022679"/>
    </source>
</evidence>
<evidence type="ECO:0000256" key="11">
    <source>
        <dbReference type="ARBA" id="ARBA00022989"/>
    </source>
</evidence>
<comment type="subcellular location">
    <subcellularLocation>
        <location evidence="2">Cell inner membrane</location>
        <topology evidence="2">Multi-pass membrane protein</topology>
    </subcellularLocation>
</comment>
<dbReference type="InterPro" id="IPR003660">
    <property type="entry name" value="HAMP_dom"/>
</dbReference>
<evidence type="ECO:0000256" key="2">
    <source>
        <dbReference type="ARBA" id="ARBA00004429"/>
    </source>
</evidence>
<evidence type="ECO:0000256" key="12">
    <source>
        <dbReference type="ARBA" id="ARBA00023012"/>
    </source>
</evidence>
<feature type="domain" description="HAMP" evidence="17">
    <location>
        <begin position="173"/>
        <end position="225"/>
    </location>
</feature>
<dbReference type="CDD" id="cd06225">
    <property type="entry name" value="HAMP"/>
    <property type="match status" value="1"/>
</dbReference>
<keyword evidence="10 14" id="KW-0067">ATP-binding</keyword>
<feature type="transmembrane region" description="Helical" evidence="15">
    <location>
        <begin position="12"/>
        <end position="31"/>
    </location>
</feature>
<keyword evidence="3 14" id="KW-1003">Cell membrane</keyword>
<dbReference type="EC" id="2.7.13.3" evidence="14"/>
<keyword evidence="6 14" id="KW-0808">Transferase</keyword>
<dbReference type="RefSeq" id="WP_189434182.1">
    <property type="nucleotide sequence ID" value="NZ_BNAO01000012.1"/>
</dbReference>
<comment type="caution">
    <text evidence="18">The sequence shown here is derived from an EMBL/GenBank/DDBJ whole genome shotgun (WGS) entry which is preliminary data.</text>
</comment>
<evidence type="ECO:0000256" key="15">
    <source>
        <dbReference type="SAM" id="Phobius"/>
    </source>
</evidence>
<evidence type="ECO:0000256" key="1">
    <source>
        <dbReference type="ARBA" id="ARBA00000085"/>
    </source>
</evidence>
<keyword evidence="9 14" id="KW-0418">Kinase</keyword>
<evidence type="ECO:0000259" key="16">
    <source>
        <dbReference type="PROSITE" id="PS50109"/>
    </source>
</evidence>
<dbReference type="Gene3D" id="1.20.120.960">
    <property type="entry name" value="Histidine kinase NarX, sensor domain"/>
    <property type="match status" value="1"/>
</dbReference>
<evidence type="ECO:0000256" key="10">
    <source>
        <dbReference type="ARBA" id="ARBA00022840"/>
    </source>
</evidence>
<keyword evidence="19" id="KW-1185">Reference proteome</keyword>
<dbReference type="InterPro" id="IPR003594">
    <property type="entry name" value="HATPase_dom"/>
</dbReference>
<evidence type="ECO:0000256" key="14">
    <source>
        <dbReference type="PIRNR" id="PIRNR003167"/>
    </source>
</evidence>
<dbReference type="SUPFAM" id="SSF55781">
    <property type="entry name" value="GAF domain-like"/>
    <property type="match status" value="1"/>
</dbReference>